<organism evidence="2 3">
    <name type="scientific">Hwanghaeella grinnelliae</name>
    <dbReference type="NCBI Taxonomy" id="2500179"/>
    <lineage>
        <taxon>Bacteria</taxon>
        <taxon>Pseudomonadati</taxon>
        <taxon>Pseudomonadota</taxon>
        <taxon>Alphaproteobacteria</taxon>
        <taxon>Rhodospirillales</taxon>
        <taxon>Rhodospirillaceae</taxon>
        <taxon>Hwanghaeella</taxon>
    </lineage>
</organism>
<protein>
    <submittedName>
        <fullName evidence="2">Uncharacterized protein</fullName>
    </submittedName>
</protein>
<reference evidence="3" key="1">
    <citation type="submission" date="2019-01" db="EMBL/GenBank/DDBJ databases">
        <title>Gri0909 isolated from a small marine red alga.</title>
        <authorList>
            <person name="Kim J."/>
            <person name="Jeong S.E."/>
            <person name="Jeon C.O."/>
        </authorList>
    </citation>
    <scope>NUCLEOTIDE SEQUENCE [LARGE SCALE GENOMIC DNA]</scope>
    <source>
        <strain evidence="3">Gri0909</strain>
    </source>
</reference>
<feature type="region of interest" description="Disordered" evidence="1">
    <location>
        <begin position="68"/>
        <end position="98"/>
    </location>
</feature>
<gene>
    <name evidence="2" type="ORF">EOI86_15735</name>
</gene>
<name>A0A437QQ16_9PROT</name>
<evidence type="ECO:0000313" key="2">
    <source>
        <dbReference type="EMBL" id="RVU36631.1"/>
    </source>
</evidence>
<evidence type="ECO:0000256" key="1">
    <source>
        <dbReference type="SAM" id="MobiDB-lite"/>
    </source>
</evidence>
<dbReference type="EMBL" id="SADE01000002">
    <property type="protein sequence ID" value="RVU36631.1"/>
    <property type="molecule type" value="Genomic_DNA"/>
</dbReference>
<comment type="caution">
    <text evidence="2">The sequence shown here is derived from an EMBL/GenBank/DDBJ whole genome shotgun (WGS) entry which is preliminary data.</text>
</comment>
<sequence length="98" mass="10842">MSNVWTYGRRPSSVVRYRHGGYNAIYPLAHGETFNGVAETQRLERLAAEGGLDVIAVEAPTVTVSGESNVLRFPNRRKRNDSTGRATTRKTVPPKGRD</sequence>
<evidence type="ECO:0000313" key="3">
    <source>
        <dbReference type="Proteomes" id="UP000287447"/>
    </source>
</evidence>
<dbReference type="Proteomes" id="UP000287447">
    <property type="component" value="Unassembled WGS sequence"/>
</dbReference>
<dbReference type="RefSeq" id="WP_127766107.1">
    <property type="nucleotide sequence ID" value="NZ_SADE01000002.1"/>
</dbReference>
<dbReference type="OrthoDB" id="9976454at2"/>
<keyword evidence="3" id="KW-1185">Reference proteome</keyword>
<proteinExistence type="predicted"/>
<accession>A0A437QQ16</accession>
<dbReference type="AlphaFoldDB" id="A0A437QQ16"/>